<organism evidence="5 6">
    <name type="scientific">Sphingobacterium siyangense</name>
    <dbReference type="NCBI Taxonomy" id="459529"/>
    <lineage>
        <taxon>Bacteria</taxon>
        <taxon>Pseudomonadati</taxon>
        <taxon>Bacteroidota</taxon>
        <taxon>Sphingobacteriia</taxon>
        <taxon>Sphingobacteriales</taxon>
        <taxon>Sphingobacteriaceae</taxon>
        <taxon>Sphingobacterium</taxon>
    </lineage>
</organism>
<dbReference type="Proteomes" id="UP000286402">
    <property type="component" value="Unassembled WGS sequence"/>
</dbReference>
<keyword evidence="3" id="KW-0677">Repeat</keyword>
<dbReference type="SUPFAM" id="SSF51161">
    <property type="entry name" value="Trimeric LpxA-like enzymes"/>
    <property type="match status" value="1"/>
</dbReference>
<evidence type="ECO:0000256" key="1">
    <source>
        <dbReference type="ARBA" id="ARBA00007274"/>
    </source>
</evidence>
<dbReference type="InterPro" id="IPR001451">
    <property type="entry name" value="Hexapep"/>
</dbReference>
<dbReference type="InterPro" id="IPR018357">
    <property type="entry name" value="Hexapep_transf_CS"/>
</dbReference>
<reference evidence="5 6" key="1">
    <citation type="submission" date="2016-07" db="EMBL/GenBank/DDBJ databases">
        <title>Genome analysis of Sphingobacterium siyangense T12B17.</title>
        <authorList>
            <person name="Xu D."/>
            <person name="Su Y."/>
            <person name="Zheng S."/>
        </authorList>
    </citation>
    <scope>NUCLEOTIDE SEQUENCE [LARGE SCALE GENOMIC DNA]</scope>
    <source>
        <strain evidence="5 6">T12B17</strain>
    </source>
</reference>
<keyword evidence="4" id="KW-0012">Acyltransferase</keyword>
<dbReference type="Gene3D" id="2.160.10.10">
    <property type="entry name" value="Hexapeptide repeat proteins"/>
    <property type="match status" value="1"/>
</dbReference>
<comment type="caution">
    <text evidence="5">The sequence shown here is derived from an EMBL/GenBank/DDBJ whole genome shotgun (WGS) entry which is preliminary data.</text>
</comment>
<dbReference type="EMBL" id="MCAQ01000027">
    <property type="protein sequence ID" value="RKF32610.1"/>
    <property type="molecule type" value="Genomic_DNA"/>
</dbReference>
<comment type="similarity">
    <text evidence="1">Belongs to the transferase hexapeptide repeat family.</text>
</comment>
<dbReference type="Pfam" id="PF00132">
    <property type="entry name" value="Hexapep"/>
    <property type="match status" value="1"/>
</dbReference>
<keyword evidence="6" id="KW-1185">Reference proteome</keyword>
<protein>
    <submittedName>
        <fullName evidence="5">Acetyltransferase</fullName>
    </submittedName>
</protein>
<dbReference type="InterPro" id="IPR011004">
    <property type="entry name" value="Trimer_LpxA-like_sf"/>
</dbReference>
<evidence type="ECO:0000256" key="3">
    <source>
        <dbReference type="ARBA" id="ARBA00022737"/>
    </source>
</evidence>
<gene>
    <name evidence="5" type="ORF">BCY89_14975</name>
</gene>
<evidence type="ECO:0000313" key="6">
    <source>
        <dbReference type="Proteomes" id="UP000286402"/>
    </source>
</evidence>
<proteinExistence type="inferred from homology"/>
<dbReference type="PROSITE" id="PS00101">
    <property type="entry name" value="HEXAPEP_TRANSFERASES"/>
    <property type="match status" value="1"/>
</dbReference>
<dbReference type="PANTHER" id="PTHR43300:SF11">
    <property type="entry name" value="ACETYLTRANSFERASE RV3034C-RELATED"/>
    <property type="match status" value="1"/>
</dbReference>
<accession>A0A420FI68</accession>
<dbReference type="GO" id="GO:0016746">
    <property type="term" value="F:acyltransferase activity"/>
    <property type="evidence" value="ECO:0007669"/>
    <property type="project" value="UniProtKB-KW"/>
</dbReference>
<evidence type="ECO:0000313" key="5">
    <source>
        <dbReference type="EMBL" id="RKF32610.1"/>
    </source>
</evidence>
<sequence>MIYFRKKYKLRNVHRTFYIGGRSEISSDLIAEAYSYIGPNCIIYPKVKIGEYTMIANDVAIIGGDHRYDKSGVPMIFSGRGELKPTEIGKDVWVGAYSKIMAGVKIGDGAIIALGSIVTKDVESFAIYAGVPAVKIKDRFKSKEEIESHKLMLSQPYSSERFKFDDLVD</sequence>
<dbReference type="AlphaFoldDB" id="A0A420FI68"/>
<dbReference type="InterPro" id="IPR050179">
    <property type="entry name" value="Trans_hexapeptide_repeat"/>
</dbReference>
<name>A0A420FI68_9SPHI</name>
<keyword evidence="2 5" id="KW-0808">Transferase</keyword>
<dbReference type="PANTHER" id="PTHR43300">
    <property type="entry name" value="ACETYLTRANSFERASE"/>
    <property type="match status" value="1"/>
</dbReference>
<evidence type="ECO:0000256" key="4">
    <source>
        <dbReference type="ARBA" id="ARBA00023315"/>
    </source>
</evidence>
<evidence type="ECO:0000256" key="2">
    <source>
        <dbReference type="ARBA" id="ARBA00022679"/>
    </source>
</evidence>